<dbReference type="GO" id="GO:0006307">
    <property type="term" value="P:DNA alkylation repair"/>
    <property type="evidence" value="ECO:0007669"/>
    <property type="project" value="InterPro"/>
</dbReference>
<proteinExistence type="predicted"/>
<accession>A0A6A6WUM4</accession>
<dbReference type="PANTHER" id="PTHR13360">
    <property type="entry name" value="ACTIVATING SIGNAL COINTEGRATOR 1 COMPLEX SUBUNIT 1"/>
    <property type="match status" value="1"/>
</dbReference>
<feature type="compositionally biased region" description="Basic and acidic residues" evidence="1">
    <location>
        <begin position="240"/>
        <end position="252"/>
    </location>
</feature>
<name>A0A6A6WUM4_9PLEO</name>
<evidence type="ECO:0000313" key="3">
    <source>
        <dbReference type="EMBL" id="KAF2787802.1"/>
    </source>
</evidence>
<gene>
    <name evidence="3" type="ORF">K505DRAFT_256911</name>
</gene>
<feature type="compositionally biased region" description="Basic residues" evidence="1">
    <location>
        <begin position="41"/>
        <end position="59"/>
    </location>
</feature>
<dbReference type="Gene3D" id="3.90.1140.10">
    <property type="entry name" value="Cyclic phosphodiesterase"/>
    <property type="match status" value="1"/>
</dbReference>
<protein>
    <recommendedName>
        <fullName evidence="2">A-kinase anchor protein 7-like phosphoesterase domain-containing protein</fullName>
    </recommendedName>
</protein>
<dbReference type="InterPro" id="IPR019510">
    <property type="entry name" value="AKAP7-like_phosphoesterase"/>
</dbReference>
<dbReference type="GO" id="GO:0006355">
    <property type="term" value="P:regulation of DNA-templated transcription"/>
    <property type="evidence" value="ECO:0007669"/>
    <property type="project" value="TreeGrafter"/>
</dbReference>
<dbReference type="Pfam" id="PF10469">
    <property type="entry name" value="AKAP7_NLS"/>
    <property type="match status" value="1"/>
</dbReference>
<evidence type="ECO:0000259" key="2">
    <source>
        <dbReference type="Pfam" id="PF10469"/>
    </source>
</evidence>
<evidence type="ECO:0000256" key="1">
    <source>
        <dbReference type="SAM" id="MobiDB-lite"/>
    </source>
</evidence>
<dbReference type="AlphaFoldDB" id="A0A6A6WUM4"/>
<dbReference type="PANTHER" id="PTHR13360:SF1">
    <property type="entry name" value="ACTIVATING SIGNAL COINTEGRATOR 1 COMPLEX SUBUNIT 1"/>
    <property type="match status" value="1"/>
</dbReference>
<dbReference type="GO" id="GO:0005634">
    <property type="term" value="C:nucleus"/>
    <property type="evidence" value="ECO:0007669"/>
    <property type="project" value="TreeGrafter"/>
</dbReference>
<feature type="domain" description="A-kinase anchor protein 7-like phosphoesterase" evidence="2">
    <location>
        <begin position="64"/>
        <end position="321"/>
    </location>
</feature>
<feature type="region of interest" description="Disordered" evidence="1">
    <location>
        <begin position="32"/>
        <end position="59"/>
    </location>
</feature>
<dbReference type="EMBL" id="MU002278">
    <property type="protein sequence ID" value="KAF2787802.1"/>
    <property type="molecule type" value="Genomic_DNA"/>
</dbReference>
<keyword evidence="4" id="KW-1185">Reference proteome</keyword>
<dbReference type="InterPro" id="IPR009210">
    <property type="entry name" value="ASCC1"/>
</dbReference>
<feature type="region of interest" description="Disordered" evidence="1">
    <location>
        <begin position="230"/>
        <end position="283"/>
    </location>
</feature>
<reference evidence="3" key="1">
    <citation type="journal article" date="2020" name="Stud. Mycol.">
        <title>101 Dothideomycetes genomes: a test case for predicting lifestyles and emergence of pathogens.</title>
        <authorList>
            <person name="Haridas S."/>
            <person name="Albert R."/>
            <person name="Binder M."/>
            <person name="Bloem J."/>
            <person name="Labutti K."/>
            <person name="Salamov A."/>
            <person name="Andreopoulos B."/>
            <person name="Baker S."/>
            <person name="Barry K."/>
            <person name="Bills G."/>
            <person name="Bluhm B."/>
            <person name="Cannon C."/>
            <person name="Castanera R."/>
            <person name="Culley D."/>
            <person name="Daum C."/>
            <person name="Ezra D."/>
            <person name="Gonzalez J."/>
            <person name="Henrissat B."/>
            <person name="Kuo A."/>
            <person name="Liang C."/>
            <person name="Lipzen A."/>
            <person name="Lutzoni F."/>
            <person name="Magnuson J."/>
            <person name="Mondo S."/>
            <person name="Nolan M."/>
            <person name="Ohm R."/>
            <person name="Pangilinan J."/>
            <person name="Park H.-J."/>
            <person name="Ramirez L."/>
            <person name="Alfaro M."/>
            <person name="Sun H."/>
            <person name="Tritt A."/>
            <person name="Yoshinaga Y."/>
            <person name="Zwiers L.-H."/>
            <person name="Turgeon B."/>
            <person name="Goodwin S."/>
            <person name="Spatafora J."/>
            <person name="Crous P."/>
            <person name="Grigoriev I."/>
        </authorList>
    </citation>
    <scope>NUCLEOTIDE SEQUENCE</scope>
    <source>
        <strain evidence="3">CBS 109.77</strain>
    </source>
</reference>
<dbReference type="Proteomes" id="UP000799757">
    <property type="component" value="Unassembled WGS sequence"/>
</dbReference>
<evidence type="ECO:0000313" key="4">
    <source>
        <dbReference type="Proteomes" id="UP000799757"/>
    </source>
</evidence>
<dbReference type="OrthoDB" id="277832at2759"/>
<organism evidence="3 4">
    <name type="scientific">Melanomma pulvis-pyrius CBS 109.77</name>
    <dbReference type="NCBI Taxonomy" id="1314802"/>
    <lineage>
        <taxon>Eukaryota</taxon>
        <taxon>Fungi</taxon>
        <taxon>Dikarya</taxon>
        <taxon>Ascomycota</taxon>
        <taxon>Pezizomycotina</taxon>
        <taxon>Dothideomycetes</taxon>
        <taxon>Pleosporomycetidae</taxon>
        <taxon>Pleosporales</taxon>
        <taxon>Melanommataceae</taxon>
        <taxon>Melanomma</taxon>
    </lineage>
</organism>
<sequence length="343" mass="37716">MGKKKAKGEYNDFIDGEKLRDNTEVRTSLQNTTPTADISHHPIRHHGNAKGRATGRKPNKPQLTHFLCLPLVNAGSRTQLEESLAGFKEELEREGVVPLKAVRPVGTLHLTLGVMALDAEGLVGVERCLNELDFGGLLGDLTSAPAEGESKSRQDFEPISIDLKGLVPMQPDQKISILYAEPIDATSRLYSFASALRGHFVDRGFLVEDSRPLKLHATIINTIYVKVKGHPPLRRAPQPSKRDSPADTHGGEDSTWSPENEQAVPSIASSETPDRSKGHGPNAKSLLKFDARELIAQYNDFVWAENVSIERVQICKMGAKKILNGDGDVVAEEYEEVHGRRIL</sequence>